<dbReference type="Pfam" id="PF01553">
    <property type="entry name" value="Acyltransferase"/>
    <property type="match status" value="1"/>
</dbReference>
<keyword evidence="4" id="KW-0472">Membrane</keyword>
<dbReference type="InterPro" id="IPR002123">
    <property type="entry name" value="Plipid/glycerol_acylTrfase"/>
</dbReference>
<organism evidence="6 7">
    <name type="scientific">Cyanidioschyzon merolae (strain NIES-3377 / 10D)</name>
    <name type="common">Unicellular red alga</name>
    <dbReference type="NCBI Taxonomy" id="280699"/>
    <lineage>
        <taxon>Eukaryota</taxon>
        <taxon>Rhodophyta</taxon>
        <taxon>Bangiophyceae</taxon>
        <taxon>Cyanidiales</taxon>
        <taxon>Cyanidiaceae</taxon>
        <taxon>Cyanidioschyzon</taxon>
    </lineage>
</organism>
<dbReference type="GO" id="GO:0016746">
    <property type="term" value="F:acyltransferase activity"/>
    <property type="evidence" value="ECO:0007669"/>
    <property type="project" value="UniProtKB-KW"/>
</dbReference>
<dbReference type="SUPFAM" id="SSF69593">
    <property type="entry name" value="Glycerol-3-phosphate (1)-acyltransferase"/>
    <property type="match status" value="1"/>
</dbReference>
<dbReference type="STRING" id="280699.M1V6Z8"/>
<evidence type="ECO:0000313" key="7">
    <source>
        <dbReference type="Proteomes" id="UP000007014"/>
    </source>
</evidence>
<dbReference type="GO" id="GO:0012505">
    <property type="term" value="C:endomembrane system"/>
    <property type="evidence" value="ECO:0007669"/>
    <property type="project" value="TreeGrafter"/>
</dbReference>
<accession>M1V6Z8</accession>
<proteinExistence type="inferred from homology"/>
<dbReference type="Pfam" id="PF16076">
    <property type="entry name" value="Acyltransf_C"/>
    <property type="match status" value="1"/>
</dbReference>
<dbReference type="EMBL" id="AP006487">
    <property type="protein sequence ID" value="BAM79329.1"/>
    <property type="molecule type" value="Genomic_DNA"/>
</dbReference>
<dbReference type="AlphaFoldDB" id="M1V6Z8"/>
<dbReference type="RefSeq" id="XP_005535615.1">
    <property type="nucleotide sequence ID" value="XM_005535558.1"/>
</dbReference>
<name>M1V6Z8_CYAM1</name>
<reference evidence="6 7" key="1">
    <citation type="journal article" date="2004" name="Nature">
        <title>Genome sequence of the ultrasmall unicellular red alga Cyanidioschyzon merolae 10D.</title>
        <authorList>
            <person name="Matsuzaki M."/>
            <person name="Misumi O."/>
            <person name="Shin-i T."/>
            <person name="Maruyama S."/>
            <person name="Takahara M."/>
            <person name="Miyagishima S."/>
            <person name="Mori T."/>
            <person name="Nishida K."/>
            <person name="Yagisawa F."/>
            <person name="Nishida K."/>
            <person name="Yoshida Y."/>
            <person name="Nishimura Y."/>
            <person name="Nakao S."/>
            <person name="Kobayashi T."/>
            <person name="Momoyama Y."/>
            <person name="Higashiyama T."/>
            <person name="Minoda A."/>
            <person name="Sano M."/>
            <person name="Nomoto H."/>
            <person name="Oishi K."/>
            <person name="Hayashi H."/>
            <person name="Ohta F."/>
            <person name="Nishizaka S."/>
            <person name="Haga S."/>
            <person name="Miura S."/>
            <person name="Morishita T."/>
            <person name="Kabeya Y."/>
            <person name="Terasawa K."/>
            <person name="Suzuki Y."/>
            <person name="Ishii Y."/>
            <person name="Asakawa S."/>
            <person name="Takano H."/>
            <person name="Ohta N."/>
            <person name="Kuroiwa H."/>
            <person name="Tanaka K."/>
            <person name="Shimizu N."/>
            <person name="Sugano S."/>
            <person name="Sato N."/>
            <person name="Nozaki H."/>
            <person name="Ogasawara N."/>
            <person name="Kohara Y."/>
            <person name="Kuroiwa T."/>
        </authorList>
    </citation>
    <scope>NUCLEOTIDE SEQUENCE [LARGE SCALE GENOMIC DNA]</scope>
    <source>
        <strain evidence="6 7">10D</strain>
    </source>
</reference>
<evidence type="ECO:0000259" key="5">
    <source>
        <dbReference type="SMART" id="SM00563"/>
    </source>
</evidence>
<dbReference type="OMA" id="LAGWMIC"/>
<dbReference type="Gramene" id="CME109CT">
    <property type="protein sequence ID" value="CME109CT"/>
    <property type="gene ID" value="CME109C"/>
</dbReference>
<dbReference type="PANTHER" id="PTHR10983:SF16">
    <property type="entry name" value="LYSOCARDIOLIPIN ACYLTRANSFERASE 1"/>
    <property type="match status" value="1"/>
</dbReference>
<evidence type="ECO:0000256" key="3">
    <source>
        <dbReference type="ARBA" id="ARBA00023315"/>
    </source>
</evidence>
<dbReference type="PANTHER" id="PTHR10983">
    <property type="entry name" value="1-ACYLGLYCEROL-3-PHOSPHATE ACYLTRANSFERASE-RELATED"/>
    <property type="match status" value="1"/>
</dbReference>
<evidence type="ECO:0000256" key="4">
    <source>
        <dbReference type="SAM" id="Phobius"/>
    </source>
</evidence>
<dbReference type="KEGG" id="cme:CYME_CME109C"/>
<keyword evidence="3" id="KW-0012">Acyltransferase</keyword>
<dbReference type="SMART" id="SM00563">
    <property type="entry name" value="PlsC"/>
    <property type="match status" value="1"/>
</dbReference>
<dbReference type="eggNOG" id="KOG1505">
    <property type="taxonomic scope" value="Eukaryota"/>
</dbReference>
<reference evidence="6 7" key="2">
    <citation type="journal article" date="2007" name="BMC Biol.">
        <title>A 100%-complete sequence reveals unusually simple genomic features in the hot-spring red alga Cyanidioschyzon merolae.</title>
        <authorList>
            <person name="Nozaki H."/>
            <person name="Takano H."/>
            <person name="Misumi O."/>
            <person name="Terasawa K."/>
            <person name="Matsuzaki M."/>
            <person name="Maruyama S."/>
            <person name="Nishida K."/>
            <person name="Yagisawa F."/>
            <person name="Yoshida Y."/>
            <person name="Fujiwara T."/>
            <person name="Takio S."/>
            <person name="Tamura K."/>
            <person name="Chung S.J."/>
            <person name="Nakamura S."/>
            <person name="Kuroiwa H."/>
            <person name="Tanaka K."/>
            <person name="Sato N."/>
            <person name="Kuroiwa T."/>
        </authorList>
    </citation>
    <scope>NUCLEOTIDE SEQUENCE [LARGE SCALE GENOMIC DNA]</scope>
    <source>
        <strain evidence="6 7">10D</strain>
    </source>
</reference>
<feature type="transmembrane region" description="Helical" evidence="4">
    <location>
        <begin position="410"/>
        <end position="428"/>
    </location>
</feature>
<feature type="domain" description="Phospholipid/glycerol acyltransferase" evidence="5">
    <location>
        <begin position="145"/>
        <end position="293"/>
    </location>
</feature>
<keyword evidence="2" id="KW-0808">Transferase</keyword>
<dbReference type="CDD" id="cd07990">
    <property type="entry name" value="LPLAT_LCLAT1-like"/>
    <property type="match status" value="1"/>
</dbReference>
<evidence type="ECO:0000256" key="1">
    <source>
        <dbReference type="ARBA" id="ARBA00008655"/>
    </source>
</evidence>
<evidence type="ECO:0000256" key="2">
    <source>
        <dbReference type="ARBA" id="ARBA00022679"/>
    </source>
</evidence>
<comment type="similarity">
    <text evidence="1">Belongs to the 1-acyl-sn-glycerol-3-phosphate acyltransferase family.</text>
</comment>
<dbReference type="InterPro" id="IPR032098">
    <property type="entry name" value="Acyltransf_C"/>
</dbReference>
<feature type="transmembrane region" description="Helical" evidence="4">
    <location>
        <begin position="44"/>
        <end position="65"/>
    </location>
</feature>
<dbReference type="OrthoDB" id="189226at2759"/>
<protein>
    <submittedName>
        <fullName evidence="6">Probable 1-acylglycerol-3-phosphate O-acyltransferase</fullName>
    </submittedName>
</protein>
<keyword evidence="4" id="KW-0812">Transmembrane</keyword>
<gene>
    <name evidence="6" type="ORF">CYME_CME109C</name>
</gene>
<feature type="transmembrane region" description="Helical" evidence="4">
    <location>
        <begin position="182"/>
        <end position="205"/>
    </location>
</feature>
<sequence length="436" mass="49806">MSQTWEKLVRLVKQVAGSPLVTALLILMQFALGTDRGRHIIALWYLRLLSLLFLVWLHSYILIAYDVFLPLVIYNPLLLSLLGLIWKLARRIESLPLAQAVRQVRSAIRAHGLRLWVEALVSWAETVGGLELVVTGDDMRSDESCIVLANHRSWVDSLIIFCLAMNAGRAGDFRFLGKRSLAYLPIIGLAAKLTGGVLFISRNYARDEAKMRRTYRQLTQRRAPFWFTIFPEGTRLNAEEKLKQAQDFYHRLCADHAGNVDASASANNVDAPSPDGPVVEPRFCLVPRVKGFRQAVQGLRPALGAVYDCTIFYENLAPGGAGRPALWHPKPTAADLFLRATRFAQKRRFRVHVHVRRTPIEEIPVDDQSIARWLFRNFAEKERLLEQAFAEKRFLSDRVARYQPATWGKLFTVMMKITVIQLALWWLLVQVYRIFT</sequence>
<dbReference type="Proteomes" id="UP000007014">
    <property type="component" value="Chromosome 5"/>
</dbReference>
<dbReference type="HOGENOM" id="CLU_629099_0_0_1"/>
<feature type="transmembrane region" description="Helical" evidence="4">
    <location>
        <begin position="15"/>
        <end position="32"/>
    </location>
</feature>
<feature type="transmembrane region" description="Helical" evidence="4">
    <location>
        <begin position="71"/>
        <end position="89"/>
    </location>
</feature>
<dbReference type="GeneID" id="16992877"/>
<keyword evidence="4" id="KW-1133">Transmembrane helix</keyword>
<keyword evidence="7" id="KW-1185">Reference proteome</keyword>
<evidence type="ECO:0000313" key="6">
    <source>
        <dbReference type="EMBL" id="BAM79329.1"/>
    </source>
</evidence>